<dbReference type="RefSeq" id="WP_105929444.1">
    <property type="nucleotide sequence ID" value="NZ_PVNO01000002.1"/>
</dbReference>
<dbReference type="EMBL" id="PVNO01000002">
    <property type="protein sequence ID" value="PRO70543.1"/>
    <property type="molecule type" value="Genomic_DNA"/>
</dbReference>
<comment type="caution">
    <text evidence="2">The sequence shown here is derived from an EMBL/GenBank/DDBJ whole genome shotgun (WGS) entry which is preliminary data.</text>
</comment>
<evidence type="ECO:0000256" key="1">
    <source>
        <dbReference type="SAM" id="SignalP"/>
    </source>
</evidence>
<keyword evidence="1" id="KW-0732">Signal</keyword>
<dbReference type="Gene3D" id="3.40.190.10">
    <property type="entry name" value="Periplasmic binding protein-like II"/>
    <property type="match status" value="2"/>
</dbReference>
<feature type="signal peptide" evidence="1">
    <location>
        <begin position="1"/>
        <end position="25"/>
    </location>
</feature>
<feature type="chain" id="PRO_5045972613" evidence="1">
    <location>
        <begin position="26"/>
        <end position="287"/>
    </location>
</feature>
<sequence length="287" mass="33083">MKLWRKLSVLLLTCFLFAFYSYSHAQTVVVPKVQGEKEQILYDILALTLSKSAPSITLSTLPEVLNEAQLVSEVEAENLDVMWSGGDKEKDERLEAVRIPVLKGLLGHRIFLIRKEDEARFSTIKTFEDLLQFEAGQGRFWGDTQILKSAGIPTVTTIKYKNLFPMLEGGRFDYFPRALHEPFIEAANHQHLDLVVDTNVMLVYPYAMYFYVNKNDKRLHDLIYSGFEKAIEDGSYDELFFNNSMIQDVLTKANIAERTVFRVGNPHLHPDTPLNRTEFWLDLKNLQ</sequence>
<dbReference type="SUPFAM" id="SSF53850">
    <property type="entry name" value="Periplasmic binding protein-like II"/>
    <property type="match status" value="1"/>
</dbReference>
<accession>A0ABX5CT36</accession>
<reference evidence="3" key="1">
    <citation type="journal article" date="2020" name="Int. J. Syst. Evol. Microbiol.">
        <title>Alteromonas alba sp. nov., a marine bacterium isolated from the seawater of the West Pacific Ocean.</title>
        <authorList>
            <person name="Sun C."/>
            <person name="Wu Y.-H."/>
            <person name="Xamxidin M."/>
            <person name="Cheng H."/>
            <person name="Xu X.-W."/>
        </authorList>
    </citation>
    <scope>NUCLEOTIDE SEQUENCE [LARGE SCALE GENOMIC DNA]</scope>
    <source>
        <strain evidence="3">9a2</strain>
    </source>
</reference>
<protein>
    <submittedName>
        <fullName evidence="2">Diguanylate cyclase</fullName>
    </submittedName>
</protein>
<keyword evidence="3" id="KW-1185">Reference proteome</keyword>
<evidence type="ECO:0000313" key="2">
    <source>
        <dbReference type="EMBL" id="PRO70543.1"/>
    </source>
</evidence>
<dbReference type="Proteomes" id="UP000239539">
    <property type="component" value="Unassembled WGS sequence"/>
</dbReference>
<organism evidence="2 3">
    <name type="scientific">Alteromonas gracilis</name>
    <dbReference type="NCBI Taxonomy" id="1479524"/>
    <lineage>
        <taxon>Bacteria</taxon>
        <taxon>Pseudomonadati</taxon>
        <taxon>Pseudomonadota</taxon>
        <taxon>Gammaproteobacteria</taxon>
        <taxon>Alteromonadales</taxon>
        <taxon>Alteromonadaceae</taxon>
        <taxon>Alteromonas/Salinimonas group</taxon>
        <taxon>Alteromonas</taxon>
    </lineage>
</organism>
<name>A0ABX5CT36_9ALTE</name>
<gene>
    <name evidence="2" type="ORF">C6Y39_00855</name>
</gene>
<proteinExistence type="predicted"/>
<evidence type="ECO:0000313" key="3">
    <source>
        <dbReference type="Proteomes" id="UP000239539"/>
    </source>
</evidence>